<dbReference type="Gene3D" id="3.30.1240.10">
    <property type="match status" value="1"/>
</dbReference>
<gene>
    <name evidence="1" type="ORF">H1191_03745</name>
</gene>
<dbReference type="PANTHER" id="PTHR10000">
    <property type="entry name" value="PHOSPHOSERINE PHOSPHATASE"/>
    <property type="match status" value="1"/>
</dbReference>
<dbReference type="PROSITE" id="PS01228">
    <property type="entry name" value="COF_1"/>
    <property type="match status" value="1"/>
</dbReference>
<protein>
    <submittedName>
        <fullName evidence="1">HAD family phosphatase</fullName>
    </submittedName>
</protein>
<dbReference type="GO" id="GO:0005829">
    <property type="term" value="C:cytosol"/>
    <property type="evidence" value="ECO:0007669"/>
    <property type="project" value="TreeGrafter"/>
</dbReference>
<keyword evidence="2" id="KW-1185">Reference proteome</keyword>
<dbReference type="SFLD" id="SFLDS00003">
    <property type="entry name" value="Haloacid_Dehalogenase"/>
    <property type="match status" value="1"/>
</dbReference>
<dbReference type="NCBIfam" id="TIGR00099">
    <property type="entry name" value="Cof-subfamily"/>
    <property type="match status" value="1"/>
</dbReference>
<dbReference type="Pfam" id="PF08282">
    <property type="entry name" value="Hydrolase_3"/>
    <property type="match status" value="1"/>
</dbReference>
<dbReference type="EMBL" id="JACEIQ010000002">
    <property type="protein sequence ID" value="MBA4493417.1"/>
    <property type="molecule type" value="Genomic_DNA"/>
</dbReference>
<proteinExistence type="predicted"/>
<reference evidence="1 2" key="1">
    <citation type="submission" date="2020-07" db="EMBL/GenBank/DDBJ databases">
        <authorList>
            <person name="Feng H."/>
        </authorList>
    </citation>
    <scope>NUCLEOTIDE SEQUENCE [LARGE SCALE GENOMIC DNA]</scope>
    <source>
        <strain evidence="2">s-10</strain>
    </source>
</reference>
<dbReference type="InterPro" id="IPR036412">
    <property type="entry name" value="HAD-like_sf"/>
</dbReference>
<dbReference type="SFLD" id="SFLDG01140">
    <property type="entry name" value="C2.B:_Phosphomannomutase_and_P"/>
    <property type="match status" value="1"/>
</dbReference>
<evidence type="ECO:0000313" key="2">
    <source>
        <dbReference type="Proteomes" id="UP000535491"/>
    </source>
</evidence>
<accession>A0A7W1WP15</accession>
<dbReference type="SUPFAM" id="SSF56784">
    <property type="entry name" value="HAD-like"/>
    <property type="match status" value="1"/>
</dbReference>
<dbReference type="RefSeq" id="WP_181750648.1">
    <property type="nucleotide sequence ID" value="NZ_JACEIQ010000002.1"/>
</dbReference>
<dbReference type="Proteomes" id="UP000535491">
    <property type="component" value="Unassembled WGS sequence"/>
</dbReference>
<dbReference type="InterPro" id="IPR006379">
    <property type="entry name" value="HAD-SF_hydro_IIB"/>
</dbReference>
<dbReference type="InterPro" id="IPR000150">
    <property type="entry name" value="Cof"/>
</dbReference>
<dbReference type="CDD" id="cd07516">
    <property type="entry name" value="HAD_Pase"/>
    <property type="match status" value="1"/>
</dbReference>
<comment type="caution">
    <text evidence="1">The sequence shown here is derived from an EMBL/GenBank/DDBJ whole genome shotgun (WGS) entry which is preliminary data.</text>
</comment>
<dbReference type="GO" id="GO:0016791">
    <property type="term" value="F:phosphatase activity"/>
    <property type="evidence" value="ECO:0007669"/>
    <property type="project" value="UniProtKB-ARBA"/>
</dbReference>
<dbReference type="InterPro" id="IPR023214">
    <property type="entry name" value="HAD_sf"/>
</dbReference>
<sequence length="278" mass="30621">MSSLQYPFLVSDIDGTLLNSKNEISKENLRSISLFRRLGGCFTLATGRNYLESKRMIDQLELLFPVILCNGAILYEPATQSLLPIHTMSRDLMMAVLQDLEQKMPSAVDLFAYGVDRVYARKVSPQTQAWADQNDFQPEVIPSFEQIPDTPCIKIVAVGGPEEINLLQEWSRTIHLPVDFIASSDNYFEILPAGASKGNALARLLQKLHLVPEKAAAIGDHCNDLSMLSRAGLSAAVANAHPSVLQQAKVIVPSNDADGVSHLIHNHLIHPFSRAKTP</sequence>
<name>A0A7W1WP15_9BACL</name>
<dbReference type="GO" id="GO:0000287">
    <property type="term" value="F:magnesium ion binding"/>
    <property type="evidence" value="ECO:0007669"/>
    <property type="project" value="TreeGrafter"/>
</dbReference>
<dbReference type="PANTHER" id="PTHR10000:SF8">
    <property type="entry name" value="HAD SUPERFAMILY HYDROLASE-LIKE, TYPE 3"/>
    <property type="match status" value="1"/>
</dbReference>
<organism evidence="1 2">
    <name type="scientific">Paenactinomyces guangxiensis</name>
    <dbReference type="NCBI Taxonomy" id="1490290"/>
    <lineage>
        <taxon>Bacteria</taxon>
        <taxon>Bacillati</taxon>
        <taxon>Bacillota</taxon>
        <taxon>Bacilli</taxon>
        <taxon>Bacillales</taxon>
        <taxon>Thermoactinomycetaceae</taxon>
        <taxon>Paenactinomyces</taxon>
    </lineage>
</organism>
<evidence type="ECO:0000313" key="1">
    <source>
        <dbReference type="EMBL" id="MBA4493417.1"/>
    </source>
</evidence>
<dbReference type="Gene3D" id="3.40.50.1000">
    <property type="entry name" value="HAD superfamily/HAD-like"/>
    <property type="match status" value="1"/>
</dbReference>
<dbReference type="AlphaFoldDB" id="A0A7W1WP15"/>
<dbReference type="NCBIfam" id="TIGR01484">
    <property type="entry name" value="HAD-SF-IIB"/>
    <property type="match status" value="1"/>
</dbReference>